<dbReference type="InterPro" id="IPR011014">
    <property type="entry name" value="MscS_channel_TM-2"/>
</dbReference>
<sequence>MDFSDRLELWLDRLGNAVPDIIAALIILIIGYFVAKLLQGLTERLLRKTDLDNRVARGTGSAAVSTERALGKLVFYIIMVLVLLAALDVLGINSVLRPLNDMVADFLAFIPNIVGAVLIGFIGYVIAKVVSGLVAMAAGFLERLGRKAGLSSDINLTGIVQTLVFILIFIPFLIAALDALRLDSITEPANDMLRSFLEAIPRIFAAAIIIALFYIGGKFVTGLLQTLLESMGANQLADRLELHQMIGSNRLSALLANVAFFFIMFLGIITAVEQLEFDRLSYILSEVFEVTGQIAFGLVILVLGNYLANLAYRTMSSGRTDTFLAGLARIVILGLFLAIALRTMGIADDIVNLAFGLTLGAVAVAVALSFGLGGREAAGKEMQRFFEKFHQDKAIDRSGDPGKPDPGRTPKPPTETPPPPPPSRV</sequence>
<dbReference type="Pfam" id="PF05552">
    <property type="entry name" value="MS_channel_1st_1"/>
    <property type="match status" value="3"/>
</dbReference>
<evidence type="ECO:0000256" key="1">
    <source>
        <dbReference type="SAM" id="MobiDB-lite"/>
    </source>
</evidence>
<organism evidence="3 4">
    <name type="scientific">Neolewinella marina</name>
    <dbReference type="NCBI Taxonomy" id="438751"/>
    <lineage>
        <taxon>Bacteria</taxon>
        <taxon>Pseudomonadati</taxon>
        <taxon>Bacteroidota</taxon>
        <taxon>Saprospiria</taxon>
        <taxon>Saprospirales</taxon>
        <taxon>Lewinellaceae</taxon>
        <taxon>Neolewinella</taxon>
    </lineage>
</organism>
<dbReference type="Gene3D" id="1.10.287.1260">
    <property type="match status" value="1"/>
</dbReference>
<dbReference type="OrthoDB" id="1411407at2"/>
<reference evidence="3 4" key="1">
    <citation type="submission" date="2017-10" db="EMBL/GenBank/DDBJ databases">
        <title>The draft genome sequence of Lewinella marina KCTC 32374.</title>
        <authorList>
            <person name="Wang K."/>
        </authorList>
    </citation>
    <scope>NUCLEOTIDE SEQUENCE [LARGE SCALE GENOMIC DNA]</scope>
    <source>
        <strain evidence="3 4">MKG-38</strain>
    </source>
</reference>
<keyword evidence="2" id="KW-0812">Transmembrane</keyword>
<gene>
    <name evidence="3" type="ORF">CGL56_10515</name>
</gene>
<dbReference type="EMBL" id="PDLO01000003">
    <property type="protein sequence ID" value="PHK98885.1"/>
    <property type="molecule type" value="Genomic_DNA"/>
</dbReference>
<feature type="transmembrane region" description="Helical" evidence="2">
    <location>
        <begin position="323"/>
        <end position="341"/>
    </location>
</feature>
<feature type="transmembrane region" description="Helical" evidence="2">
    <location>
        <begin position="251"/>
        <end position="272"/>
    </location>
</feature>
<dbReference type="PANTHER" id="PTHR30221:SF1">
    <property type="entry name" value="SMALL-CONDUCTANCE MECHANOSENSITIVE CHANNEL"/>
    <property type="match status" value="1"/>
</dbReference>
<dbReference type="AlphaFoldDB" id="A0A2G0CFX2"/>
<evidence type="ECO:0000256" key="2">
    <source>
        <dbReference type="SAM" id="Phobius"/>
    </source>
</evidence>
<dbReference type="PANTHER" id="PTHR30221">
    <property type="entry name" value="SMALL-CONDUCTANCE MECHANOSENSITIVE CHANNEL"/>
    <property type="match status" value="1"/>
</dbReference>
<dbReference type="InterPro" id="IPR008910">
    <property type="entry name" value="MSC_TM_helix"/>
</dbReference>
<comment type="caution">
    <text evidence="3">The sequence shown here is derived from an EMBL/GenBank/DDBJ whole genome shotgun (WGS) entry which is preliminary data.</text>
</comment>
<dbReference type="RefSeq" id="WP_099106495.1">
    <property type="nucleotide sequence ID" value="NZ_JAATJF010000001.1"/>
</dbReference>
<dbReference type="GO" id="GO:0008381">
    <property type="term" value="F:mechanosensitive monoatomic ion channel activity"/>
    <property type="evidence" value="ECO:0007669"/>
    <property type="project" value="InterPro"/>
</dbReference>
<protein>
    <submittedName>
        <fullName evidence="3">Uncharacterized protein</fullName>
    </submittedName>
</protein>
<feature type="region of interest" description="Disordered" evidence="1">
    <location>
        <begin position="392"/>
        <end position="425"/>
    </location>
</feature>
<feature type="transmembrane region" description="Helical" evidence="2">
    <location>
        <begin position="73"/>
        <end position="93"/>
    </location>
</feature>
<evidence type="ECO:0000313" key="4">
    <source>
        <dbReference type="Proteomes" id="UP000226437"/>
    </source>
</evidence>
<keyword evidence="2" id="KW-0472">Membrane</keyword>
<dbReference type="NCBIfam" id="NF033912">
    <property type="entry name" value="msc"/>
    <property type="match status" value="1"/>
</dbReference>
<feature type="transmembrane region" description="Helical" evidence="2">
    <location>
        <begin position="113"/>
        <end position="141"/>
    </location>
</feature>
<dbReference type="Proteomes" id="UP000226437">
    <property type="component" value="Unassembled WGS sequence"/>
</dbReference>
<accession>A0A2G0CFX2</accession>
<name>A0A2G0CFX2_9BACT</name>
<keyword evidence="4" id="KW-1185">Reference proteome</keyword>
<feature type="transmembrane region" description="Helical" evidence="2">
    <location>
        <begin position="292"/>
        <end position="311"/>
    </location>
</feature>
<feature type="compositionally biased region" description="Basic and acidic residues" evidence="1">
    <location>
        <begin position="392"/>
        <end position="408"/>
    </location>
</feature>
<dbReference type="GO" id="GO:0016020">
    <property type="term" value="C:membrane"/>
    <property type="evidence" value="ECO:0007669"/>
    <property type="project" value="InterPro"/>
</dbReference>
<feature type="transmembrane region" description="Helical" evidence="2">
    <location>
        <begin position="153"/>
        <end position="176"/>
    </location>
</feature>
<feature type="transmembrane region" description="Helical" evidence="2">
    <location>
        <begin position="20"/>
        <end position="38"/>
    </location>
</feature>
<feature type="transmembrane region" description="Helical" evidence="2">
    <location>
        <begin position="353"/>
        <end position="374"/>
    </location>
</feature>
<dbReference type="SUPFAM" id="SSF82861">
    <property type="entry name" value="Mechanosensitive channel protein MscS (YggB), transmembrane region"/>
    <property type="match status" value="1"/>
</dbReference>
<dbReference type="InterPro" id="IPR045275">
    <property type="entry name" value="MscS_archaea/bacteria_type"/>
</dbReference>
<proteinExistence type="predicted"/>
<feature type="compositionally biased region" description="Pro residues" evidence="1">
    <location>
        <begin position="409"/>
        <end position="425"/>
    </location>
</feature>
<evidence type="ECO:0000313" key="3">
    <source>
        <dbReference type="EMBL" id="PHK98885.1"/>
    </source>
</evidence>
<keyword evidence="2" id="KW-1133">Transmembrane helix</keyword>
<feature type="transmembrane region" description="Helical" evidence="2">
    <location>
        <begin position="196"/>
        <end position="215"/>
    </location>
</feature>